<comment type="caution">
    <text evidence="4">The sequence shown here is derived from an EMBL/GenBank/DDBJ whole genome shotgun (WGS) entry which is preliminary data.</text>
</comment>
<dbReference type="SUPFAM" id="SSF55729">
    <property type="entry name" value="Acyl-CoA N-acyltransferases (Nat)"/>
    <property type="match status" value="2"/>
</dbReference>
<proteinExistence type="predicted"/>
<organism evidence="4 5">
    <name type="scientific">Tumebacillus lipolyticus</name>
    <dbReference type="NCBI Taxonomy" id="1280370"/>
    <lineage>
        <taxon>Bacteria</taxon>
        <taxon>Bacillati</taxon>
        <taxon>Bacillota</taxon>
        <taxon>Bacilli</taxon>
        <taxon>Bacillales</taxon>
        <taxon>Alicyclobacillaceae</taxon>
        <taxon>Tumebacillus</taxon>
    </lineage>
</organism>
<feature type="domain" description="N-acetyltransferase" evidence="3">
    <location>
        <begin position="1"/>
        <end position="141"/>
    </location>
</feature>
<evidence type="ECO:0000313" key="5">
    <source>
        <dbReference type="Proteomes" id="UP001597343"/>
    </source>
</evidence>
<accession>A0ABW5A195</accession>
<dbReference type="CDD" id="cd04301">
    <property type="entry name" value="NAT_SF"/>
    <property type="match status" value="2"/>
</dbReference>
<dbReference type="InterPro" id="IPR050832">
    <property type="entry name" value="Bact_Acetyltransf"/>
</dbReference>
<sequence>MTVEARKTLSAAEIEAIVALANRVNEQDSLTLKLNLDMLKSRKGDVSNDFLFYHEGELIGFLGMYGFLDSEIEISGMVHPEHRRRGVFSQLLAAAKSECIARNIPSMLFIVEEKSNAGLSFVERIATTYDHSEHYMDLTGEGKTPQPADLELVRASSEADAKAVGHLMAVGFGLPEQEMSKSLTTDLSNPSREIYIARAGGKTIAAISIFKSDESSAFFYGFVVHPDCQGRGYGRFILWSLTEQMRRSGRTRIGLEVATDNSNALGLYRSCGFEVRTAYGYYRLPL</sequence>
<dbReference type="InterPro" id="IPR000182">
    <property type="entry name" value="GNAT_dom"/>
</dbReference>
<reference evidence="5" key="1">
    <citation type="journal article" date="2019" name="Int. J. Syst. Evol. Microbiol.">
        <title>The Global Catalogue of Microorganisms (GCM) 10K type strain sequencing project: providing services to taxonomists for standard genome sequencing and annotation.</title>
        <authorList>
            <consortium name="The Broad Institute Genomics Platform"/>
            <consortium name="The Broad Institute Genome Sequencing Center for Infectious Disease"/>
            <person name="Wu L."/>
            <person name="Ma J."/>
        </authorList>
    </citation>
    <scope>NUCLEOTIDE SEQUENCE [LARGE SCALE GENOMIC DNA]</scope>
    <source>
        <strain evidence="5">CGMCC 1.13574</strain>
    </source>
</reference>
<feature type="domain" description="N-acetyltransferase" evidence="3">
    <location>
        <begin position="151"/>
        <end position="286"/>
    </location>
</feature>
<name>A0ABW5A195_9BACL</name>
<evidence type="ECO:0000256" key="2">
    <source>
        <dbReference type="ARBA" id="ARBA00023315"/>
    </source>
</evidence>
<dbReference type="RefSeq" id="WP_386049205.1">
    <property type="nucleotide sequence ID" value="NZ_JBHUIO010000011.1"/>
</dbReference>
<dbReference type="Pfam" id="PF00583">
    <property type="entry name" value="Acetyltransf_1"/>
    <property type="match status" value="2"/>
</dbReference>
<dbReference type="EC" id="2.3.1.-" evidence="4"/>
<protein>
    <submittedName>
        <fullName evidence="4">GNAT family N-acetyltransferase</fullName>
        <ecNumber evidence="4">2.3.1.-</ecNumber>
    </submittedName>
</protein>
<dbReference type="EMBL" id="JBHUIO010000011">
    <property type="protein sequence ID" value="MFD2171957.1"/>
    <property type="molecule type" value="Genomic_DNA"/>
</dbReference>
<dbReference type="PROSITE" id="PS51186">
    <property type="entry name" value="GNAT"/>
    <property type="match status" value="2"/>
</dbReference>
<evidence type="ECO:0000259" key="3">
    <source>
        <dbReference type="PROSITE" id="PS51186"/>
    </source>
</evidence>
<keyword evidence="5" id="KW-1185">Reference proteome</keyword>
<dbReference type="Gene3D" id="3.40.630.30">
    <property type="match status" value="1"/>
</dbReference>
<keyword evidence="2 4" id="KW-0012">Acyltransferase</keyword>
<dbReference type="InterPro" id="IPR016181">
    <property type="entry name" value="Acyl_CoA_acyltransferase"/>
</dbReference>
<evidence type="ECO:0000313" key="4">
    <source>
        <dbReference type="EMBL" id="MFD2171957.1"/>
    </source>
</evidence>
<dbReference type="Proteomes" id="UP001597343">
    <property type="component" value="Unassembled WGS sequence"/>
</dbReference>
<gene>
    <name evidence="4" type="ORF">ACFSOY_18495</name>
</gene>
<dbReference type="GO" id="GO:0016746">
    <property type="term" value="F:acyltransferase activity"/>
    <property type="evidence" value="ECO:0007669"/>
    <property type="project" value="UniProtKB-KW"/>
</dbReference>
<keyword evidence="1 4" id="KW-0808">Transferase</keyword>
<evidence type="ECO:0000256" key="1">
    <source>
        <dbReference type="ARBA" id="ARBA00022679"/>
    </source>
</evidence>
<dbReference type="PANTHER" id="PTHR43877">
    <property type="entry name" value="AMINOALKYLPHOSPHONATE N-ACETYLTRANSFERASE-RELATED-RELATED"/>
    <property type="match status" value="1"/>
</dbReference>